<dbReference type="InterPro" id="IPR029787">
    <property type="entry name" value="Nucleotide_cyclase"/>
</dbReference>
<dbReference type="AlphaFoldDB" id="A0A0P1E1S7"/>
<dbReference type="GO" id="GO:0035556">
    <property type="term" value="P:intracellular signal transduction"/>
    <property type="evidence" value="ECO:0007669"/>
    <property type="project" value="InterPro"/>
</dbReference>
<dbReference type="Pfam" id="PF00211">
    <property type="entry name" value="Guanylate_cyc"/>
    <property type="match status" value="1"/>
</dbReference>
<dbReference type="Proteomes" id="UP000050786">
    <property type="component" value="Unassembled WGS sequence"/>
</dbReference>
<evidence type="ECO:0000259" key="1">
    <source>
        <dbReference type="PROSITE" id="PS50125"/>
    </source>
</evidence>
<dbReference type="CDD" id="cd07302">
    <property type="entry name" value="CHD"/>
    <property type="match status" value="1"/>
</dbReference>
<gene>
    <name evidence="2" type="primary">cyaA_1</name>
    <name evidence="2" type="ORF">RUM4293_00911</name>
</gene>
<dbReference type="SMART" id="SM00044">
    <property type="entry name" value="CYCc"/>
    <property type="match status" value="1"/>
</dbReference>
<protein>
    <submittedName>
        <fullName evidence="2">Adenylate cyclase 1</fullName>
        <ecNumber evidence="2">4.6.1.1</ecNumber>
    </submittedName>
</protein>
<dbReference type="GO" id="GO:0006171">
    <property type="term" value="P:cAMP biosynthetic process"/>
    <property type="evidence" value="ECO:0007669"/>
    <property type="project" value="TreeGrafter"/>
</dbReference>
<dbReference type="PANTHER" id="PTHR43081">
    <property type="entry name" value="ADENYLATE CYCLASE, TERMINAL-DIFFERENTIATION SPECIFIC-RELATED"/>
    <property type="match status" value="1"/>
</dbReference>
<dbReference type="Gene3D" id="3.30.70.1230">
    <property type="entry name" value="Nucleotide cyclase"/>
    <property type="match status" value="1"/>
</dbReference>
<name>A0A0P1E1S7_9RHOB</name>
<sequence length="424" mass="46723">MPDVFDRISDWLQKLAFFEGEVGGLVEHLSHRLIDGGVPVARVSLGRLMMHPVIGLVDATWDVSTDRIEWTVMPRSSITDELFDKAPFGENTKLSDQVASRFFHREIWDLADGLVGELEMVPLLRANLTNPSIRDKYPIYQKLAASGFTDYLVLSVPFGTRTVSFENGSEWVLGASVSFATKMRSGFTKREIDGLARLSIPLFGTVRVYTEQFLAAELMEAYLGRISGQSVLSGQISRGDVQEIDCALLFSDMHGSTALSQRLSPKDYVAAVNRYFECVAGAVHDHGGEVLKFVGDGLLAIFPFDGHRRLPEDMCEAALSAAREAFQRRAEIAPEDQTDFGIGLHMGSAIYGNVGTEKRLDFTVTGTSVALVSRLENLTRSLDAPLLATSEFEKLVTETPLTLGSQTLRGFEEAVEIFAFEHLG</sequence>
<dbReference type="GO" id="GO:0004016">
    <property type="term" value="F:adenylate cyclase activity"/>
    <property type="evidence" value="ECO:0007669"/>
    <property type="project" value="UniProtKB-EC"/>
</dbReference>
<proteinExistence type="predicted"/>
<dbReference type="EC" id="4.6.1.1" evidence="2"/>
<dbReference type="PROSITE" id="PS50125">
    <property type="entry name" value="GUANYLATE_CYCLASE_2"/>
    <property type="match status" value="1"/>
</dbReference>
<feature type="domain" description="Guanylate cyclase" evidence="1">
    <location>
        <begin position="247"/>
        <end position="376"/>
    </location>
</feature>
<evidence type="ECO:0000313" key="3">
    <source>
        <dbReference type="Proteomes" id="UP000050786"/>
    </source>
</evidence>
<dbReference type="RefSeq" id="WP_186437374.1">
    <property type="nucleotide sequence ID" value="NZ_CYPS01000011.1"/>
</dbReference>
<dbReference type="InterPro" id="IPR001054">
    <property type="entry name" value="A/G_cyclase"/>
</dbReference>
<evidence type="ECO:0000313" key="2">
    <source>
        <dbReference type="EMBL" id="CUH42026.1"/>
    </source>
</evidence>
<dbReference type="InterPro" id="IPR050697">
    <property type="entry name" value="Adenylyl/Guanylyl_Cyclase_3/4"/>
</dbReference>
<dbReference type="PANTHER" id="PTHR43081:SF11">
    <property type="entry name" value="BLR2264 PROTEIN"/>
    <property type="match status" value="1"/>
</dbReference>
<organism evidence="2 3">
    <name type="scientific">Ruegeria atlantica</name>
    <dbReference type="NCBI Taxonomy" id="81569"/>
    <lineage>
        <taxon>Bacteria</taxon>
        <taxon>Pseudomonadati</taxon>
        <taxon>Pseudomonadota</taxon>
        <taxon>Alphaproteobacteria</taxon>
        <taxon>Rhodobacterales</taxon>
        <taxon>Roseobacteraceae</taxon>
        <taxon>Ruegeria</taxon>
    </lineage>
</organism>
<keyword evidence="3" id="KW-1185">Reference proteome</keyword>
<accession>A0A0P1E1S7</accession>
<dbReference type="SUPFAM" id="SSF55073">
    <property type="entry name" value="Nucleotide cyclase"/>
    <property type="match status" value="1"/>
</dbReference>
<reference evidence="3" key="1">
    <citation type="submission" date="2015-09" db="EMBL/GenBank/DDBJ databases">
        <authorList>
            <person name="Rodrigo-Torres L."/>
            <person name="Arahal D.R."/>
        </authorList>
    </citation>
    <scope>NUCLEOTIDE SEQUENCE [LARGE SCALE GENOMIC DNA]</scope>
    <source>
        <strain evidence="3">CECT 4293</strain>
    </source>
</reference>
<dbReference type="EMBL" id="CYPS01000011">
    <property type="protein sequence ID" value="CUH42026.1"/>
    <property type="molecule type" value="Genomic_DNA"/>
</dbReference>
<keyword evidence="2" id="KW-0456">Lyase</keyword>